<dbReference type="Gene3D" id="3.40.120.10">
    <property type="entry name" value="Alpha-D-Glucose-1,6-Bisphosphate, subunit A, domain 3"/>
    <property type="match status" value="3"/>
</dbReference>
<dbReference type="FunFam" id="3.40.120.10:FF:000005">
    <property type="entry name" value="Phosphoglucomutase 5"/>
    <property type="match status" value="1"/>
</dbReference>
<feature type="domain" description="Alpha-D-phosphohexomutase alpha/beta/alpha" evidence="17">
    <location>
        <begin position="312"/>
        <end position="424"/>
    </location>
</feature>
<dbReference type="GO" id="GO:0004614">
    <property type="term" value="F:phosphoglucomutase activity"/>
    <property type="evidence" value="ECO:0007669"/>
    <property type="project" value="UniProtKB-EC"/>
</dbReference>
<dbReference type="FunFam" id="3.40.120.10:FF:000006">
    <property type="entry name" value="Phosphoglucomutase PgmA"/>
    <property type="match status" value="1"/>
</dbReference>
<keyword evidence="19" id="KW-1185">Reference proteome</keyword>
<protein>
    <recommendedName>
        <fullName evidence="4">phosphoglucomutase (alpha-D-glucose-1,6-bisphosphate-dependent)</fullName>
        <ecNumber evidence="4">5.4.2.2</ecNumber>
    </recommendedName>
</protein>
<evidence type="ECO:0000256" key="14">
    <source>
        <dbReference type="SAM" id="MobiDB-lite"/>
    </source>
</evidence>
<dbReference type="NCBIfam" id="NF005737">
    <property type="entry name" value="PRK07564.1-1"/>
    <property type="match status" value="1"/>
</dbReference>
<feature type="domain" description="Alpha-D-phosphohexomutase alpha/beta/alpha" evidence="15">
    <location>
        <begin position="18"/>
        <end position="168"/>
    </location>
</feature>
<dbReference type="PROSITE" id="PS00710">
    <property type="entry name" value="PGM_PMM"/>
    <property type="match status" value="1"/>
</dbReference>
<evidence type="ECO:0000256" key="9">
    <source>
        <dbReference type="ARBA" id="ARBA00023235"/>
    </source>
</evidence>
<dbReference type="Pfam" id="PF02878">
    <property type="entry name" value="PGM_PMM_I"/>
    <property type="match status" value="1"/>
</dbReference>
<dbReference type="PANTHER" id="PTHR22573:SF2">
    <property type="entry name" value="PHOSPHOGLUCOMUTASE"/>
    <property type="match status" value="1"/>
</dbReference>
<evidence type="ECO:0000256" key="12">
    <source>
        <dbReference type="ARBA" id="ARBA00049409"/>
    </source>
</evidence>
<evidence type="ECO:0000259" key="17">
    <source>
        <dbReference type="Pfam" id="PF02880"/>
    </source>
</evidence>
<evidence type="ECO:0000256" key="8">
    <source>
        <dbReference type="ARBA" id="ARBA00022842"/>
    </source>
</evidence>
<evidence type="ECO:0000256" key="4">
    <source>
        <dbReference type="ARBA" id="ARBA00012728"/>
    </source>
</evidence>
<proteinExistence type="inferred from homology"/>
<keyword evidence="5" id="KW-0313">Glucose metabolism</keyword>
<keyword evidence="10" id="KW-0119">Carbohydrate metabolism</keyword>
<dbReference type="InterPro" id="IPR005841">
    <property type="entry name" value="Alpha-D-phosphohexomutase_SF"/>
</dbReference>
<dbReference type="InterPro" id="IPR036900">
    <property type="entry name" value="A-D-PHexomutase_C_sf"/>
</dbReference>
<comment type="cofactor">
    <cofactor evidence="2">
        <name>Mg(2+)</name>
        <dbReference type="ChEBI" id="CHEBI:18420"/>
    </cofactor>
</comment>
<dbReference type="EMBL" id="KZ992516">
    <property type="protein sequence ID" value="RKP09407.1"/>
    <property type="molecule type" value="Genomic_DNA"/>
</dbReference>
<evidence type="ECO:0000256" key="2">
    <source>
        <dbReference type="ARBA" id="ARBA00001946"/>
    </source>
</evidence>
<dbReference type="CDD" id="cd03085">
    <property type="entry name" value="PGM1"/>
    <property type="match status" value="1"/>
</dbReference>
<feature type="domain" description="Alpha-D-phosphohexomutase alpha/beta/alpha" evidence="16">
    <location>
        <begin position="199"/>
        <end position="302"/>
    </location>
</feature>
<evidence type="ECO:0000256" key="13">
    <source>
        <dbReference type="RuleBase" id="RU004326"/>
    </source>
</evidence>
<dbReference type="Proteomes" id="UP000271241">
    <property type="component" value="Unassembled WGS sequence"/>
</dbReference>
<evidence type="ECO:0000256" key="3">
    <source>
        <dbReference type="ARBA" id="ARBA00010231"/>
    </source>
</evidence>
<dbReference type="SUPFAM" id="SSF53738">
    <property type="entry name" value="Phosphoglucomutase, first 3 domains"/>
    <property type="match status" value="3"/>
</dbReference>
<dbReference type="InterPro" id="IPR005846">
    <property type="entry name" value="A-D-PHexomutase_a/b/a-III"/>
</dbReference>
<gene>
    <name evidence="18" type="ORF">THASP1DRAFT_28809</name>
</gene>
<evidence type="ECO:0000256" key="6">
    <source>
        <dbReference type="ARBA" id="ARBA00022553"/>
    </source>
</evidence>
<feature type="region of interest" description="Disordered" evidence="14">
    <location>
        <begin position="1"/>
        <end position="23"/>
    </location>
</feature>
<dbReference type="EC" id="5.4.2.2" evidence="4"/>
<comment type="similarity">
    <text evidence="3 13">Belongs to the phosphohexose mutase family.</text>
</comment>
<comment type="catalytic activity">
    <reaction evidence="1">
        <text>alpha-D-glucose 1-phosphate = alpha-D-glucose 6-phosphate</text>
        <dbReference type="Rhea" id="RHEA:23536"/>
        <dbReference type="ChEBI" id="CHEBI:58225"/>
        <dbReference type="ChEBI" id="CHEBI:58601"/>
        <dbReference type="EC" id="5.4.2.2"/>
    </reaction>
</comment>
<evidence type="ECO:0000256" key="7">
    <source>
        <dbReference type="ARBA" id="ARBA00022723"/>
    </source>
</evidence>
<dbReference type="GO" id="GO:0006006">
    <property type="term" value="P:glucose metabolic process"/>
    <property type="evidence" value="ECO:0007669"/>
    <property type="project" value="UniProtKB-KW"/>
</dbReference>
<reference evidence="19" key="1">
    <citation type="journal article" date="2018" name="Nat. Microbiol.">
        <title>Leveraging single-cell genomics to expand the fungal tree of life.</title>
        <authorList>
            <person name="Ahrendt S.R."/>
            <person name="Quandt C.A."/>
            <person name="Ciobanu D."/>
            <person name="Clum A."/>
            <person name="Salamov A."/>
            <person name="Andreopoulos B."/>
            <person name="Cheng J.F."/>
            <person name="Woyke T."/>
            <person name="Pelin A."/>
            <person name="Henrissat B."/>
            <person name="Reynolds N.K."/>
            <person name="Benny G.L."/>
            <person name="Smith M.E."/>
            <person name="James T.Y."/>
            <person name="Grigoriev I.V."/>
        </authorList>
    </citation>
    <scope>NUCLEOTIDE SEQUENCE [LARGE SCALE GENOMIC DNA]</scope>
    <source>
        <strain evidence="19">RSA 1356</strain>
    </source>
</reference>
<dbReference type="Pfam" id="PF24947">
    <property type="entry name" value="PGM1_C_vert_fung"/>
    <property type="match status" value="1"/>
</dbReference>
<dbReference type="InterPro" id="IPR016055">
    <property type="entry name" value="A-D-PHexomutase_a/b/a-I/II/III"/>
</dbReference>
<dbReference type="PANTHER" id="PTHR22573">
    <property type="entry name" value="PHOSPHOHEXOMUTASE FAMILY MEMBER"/>
    <property type="match status" value="1"/>
</dbReference>
<dbReference type="InterPro" id="IPR045244">
    <property type="entry name" value="PGM"/>
</dbReference>
<comment type="catalytic activity">
    <reaction evidence="11">
        <text>alpha-D-glucose 1,6-bisphosphate + L-seryl-[protein] = O-phospho-L-seryl-[protein] + alpha-D-glucose 6-phosphate</text>
        <dbReference type="Rhea" id="RHEA:68752"/>
        <dbReference type="Rhea" id="RHEA-COMP:9863"/>
        <dbReference type="Rhea" id="RHEA-COMP:11604"/>
        <dbReference type="ChEBI" id="CHEBI:29999"/>
        <dbReference type="ChEBI" id="CHEBI:58225"/>
        <dbReference type="ChEBI" id="CHEBI:58392"/>
        <dbReference type="ChEBI" id="CHEBI:83421"/>
    </reaction>
</comment>
<feature type="compositionally biased region" description="Polar residues" evidence="14">
    <location>
        <begin position="1"/>
        <end position="11"/>
    </location>
</feature>
<accession>A0A4P9XTC1</accession>
<dbReference type="InterPro" id="IPR016066">
    <property type="entry name" value="A-D-PHexomutase_CS"/>
</dbReference>
<name>A0A4P9XTC1_9FUNG</name>
<keyword evidence="6" id="KW-0597">Phosphoprotein</keyword>
<dbReference type="InterPro" id="IPR005844">
    <property type="entry name" value="A-D-PHexomutase_a/b/a-I"/>
</dbReference>
<keyword evidence="9" id="KW-0413">Isomerase</keyword>
<keyword evidence="7 13" id="KW-0479">Metal-binding</keyword>
<dbReference type="STRING" id="78915.A0A4P9XTC1"/>
<evidence type="ECO:0000313" key="18">
    <source>
        <dbReference type="EMBL" id="RKP09407.1"/>
    </source>
</evidence>
<dbReference type="Pfam" id="PF02879">
    <property type="entry name" value="PGM_PMM_II"/>
    <property type="match status" value="1"/>
</dbReference>
<evidence type="ECO:0000256" key="10">
    <source>
        <dbReference type="ARBA" id="ARBA00023277"/>
    </source>
</evidence>
<dbReference type="InterPro" id="IPR005845">
    <property type="entry name" value="A-D-PHexomutase_a/b/a-II"/>
</dbReference>
<keyword evidence="8 13" id="KW-0460">Magnesium</keyword>
<dbReference type="AlphaFoldDB" id="A0A4P9XTC1"/>
<dbReference type="OrthoDB" id="2291at2759"/>
<evidence type="ECO:0000256" key="11">
    <source>
        <dbReference type="ARBA" id="ARBA00049318"/>
    </source>
</evidence>
<evidence type="ECO:0000259" key="16">
    <source>
        <dbReference type="Pfam" id="PF02879"/>
    </source>
</evidence>
<evidence type="ECO:0000313" key="19">
    <source>
        <dbReference type="Proteomes" id="UP000271241"/>
    </source>
</evidence>
<organism evidence="18 19">
    <name type="scientific">Thamnocephalis sphaerospora</name>
    <dbReference type="NCBI Taxonomy" id="78915"/>
    <lineage>
        <taxon>Eukaryota</taxon>
        <taxon>Fungi</taxon>
        <taxon>Fungi incertae sedis</taxon>
        <taxon>Zoopagomycota</taxon>
        <taxon>Zoopagomycotina</taxon>
        <taxon>Zoopagomycetes</taxon>
        <taxon>Zoopagales</taxon>
        <taxon>Sigmoideomycetaceae</taxon>
        <taxon>Thamnocephalis</taxon>
    </lineage>
</organism>
<dbReference type="Gene3D" id="3.30.310.50">
    <property type="entry name" value="Alpha-D-phosphohexomutase, C-terminal domain"/>
    <property type="match status" value="1"/>
</dbReference>
<sequence length="565" mass="61736">MSAGFSISTVPTRAFPDQKPGTSGLRKRVRVFQQEHYTANFVQSILSAMPTPGAQGSTLVVGGDGRYYGQEAVQIIARIAAANGVHALIVGRNGILSTPAASNLIRKRHATGKPGLTNDGCGILLTASHNPGGPENDFGIKYNVSNGGPAPEQVTDNIYAISKSLTEYRMADLPTIDLSTIGLHKFGTFTVEIVDPVEDYVAMMKEIFDFDRIRAFLDRRHNFKLLFDGMHGVTGPYGEHIFIKELGLPSDSVMNSKPLEDFGGGHPDPNLTYAHELVERVERDGIDFGAASDGDGDRNMIIGKGTFVNPSDSVAVIAAHADSIPYFQRTGLKGLARSMPTSQSLDRVAKARGVEFFEGWKFFGNLMDAGRLSICGEESFGTGSDHIREKDGLWAVLAWLNILAVEDEKKPDATLQNILDEHYKQFGRNYFTRYDYEEVDGQRAAEMVQRLRGQISTNELVGADLGSGLRIKTADDFAYVDPIDGSVSKQQGIRIIFEDGSRVIYRLSGTGSQGATVRLYVERYESDPARFALDAQEALRPVVQAALALSQLPQYTGRDRPTVIT</sequence>
<evidence type="ECO:0000259" key="15">
    <source>
        <dbReference type="Pfam" id="PF02878"/>
    </source>
</evidence>
<dbReference type="FunFam" id="3.30.310.50:FF:000002">
    <property type="entry name" value="Phosphoglucomutase 5"/>
    <property type="match status" value="1"/>
</dbReference>
<dbReference type="SUPFAM" id="SSF55957">
    <property type="entry name" value="Phosphoglucomutase, C-terminal domain"/>
    <property type="match status" value="1"/>
</dbReference>
<dbReference type="Pfam" id="PF02880">
    <property type="entry name" value="PGM_PMM_III"/>
    <property type="match status" value="1"/>
</dbReference>
<evidence type="ECO:0000256" key="5">
    <source>
        <dbReference type="ARBA" id="ARBA00022526"/>
    </source>
</evidence>
<dbReference type="PRINTS" id="PR00509">
    <property type="entry name" value="PGMPMM"/>
</dbReference>
<dbReference type="GO" id="GO:0000287">
    <property type="term" value="F:magnesium ion binding"/>
    <property type="evidence" value="ECO:0007669"/>
    <property type="project" value="InterPro"/>
</dbReference>
<dbReference type="FunFam" id="3.40.120.10:FF:000004">
    <property type="entry name" value="Phosphoglucomutase 5"/>
    <property type="match status" value="1"/>
</dbReference>
<comment type="catalytic activity">
    <reaction evidence="12">
        <text>O-phospho-L-seryl-[protein] + alpha-D-glucose 1-phosphate = alpha-D-glucose 1,6-bisphosphate + L-seryl-[protein]</text>
        <dbReference type="Rhea" id="RHEA:68748"/>
        <dbReference type="Rhea" id="RHEA-COMP:9863"/>
        <dbReference type="Rhea" id="RHEA-COMP:11604"/>
        <dbReference type="ChEBI" id="CHEBI:29999"/>
        <dbReference type="ChEBI" id="CHEBI:58392"/>
        <dbReference type="ChEBI" id="CHEBI:58601"/>
        <dbReference type="ChEBI" id="CHEBI:83421"/>
    </reaction>
</comment>
<evidence type="ECO:0000256" key="1">
    <source>
        <dbReference type="ARBA" id="ARBA00000443"/>
    </source>
</evidence>
<dbReference type="GO" id="GO:0005829">
    <property type="term" value="C:cytosol"/>
    <property type="evidence" value="ECO:0007669"/>
    <property type="project" value="TreeGrafter"/>
</dbReference>